<evidence type="ECO:0000256" key="1">
    <source>
        <dbReference type="SAM" id="MobiDB-lite"/>
    </source>
</evidence>
<sequence length="128" mass="14305">MVMLKNACPLGHWETPSNFFKAAYLSRICDLHSGKILSVLYAGEDKEDSFIPASLSEEETPATKTATLGPLSSEDIERIFQELIEPGTIDIRDSESTVSAREHHVHSRHAPDIKVEETGEDWEIPERA</sequence>
<organism evidence="2 3">
    <name type="scientific">Cannabis sativa</name>
    <name type="common">Hemp</name>
    <name type="synonym">Marijuana</name>
    <dbReference type="NCBI Taxonomy" id="3483"/>
    <lineage>
        <taxon>Eukaryota</taxon>
        <taxon>Viridiplantae</taxon>
        <taxon>Streptophyta</taxon>
        <taxon>Embryophyta</taxon>
        <taxon>Tracheophyta</taxon>
        <taxon>Spermatophyta</taxon>
        <taxon>Magnoliopsida</taxon>
        <taxon>eudicotyledons</taxon>
        <taxon>Gunneridae</taxon>
        <taxon>Pentapetalae</taxon>
        <taxon>rosids</taxon>
        <taxon>fabids</taxon>
        <taxon>Rosales</taxon>
        <taxon>Cannabaceae</taxon>
        <taxon>Cannabis</taxon>
    </lineage>
</organism>
<evidence type="ECO:0000313" key="2">
    <source>
        <dbReference type="EnsemblPlants" id="cds.evm.model.05.1324"/>
    </source>
</evidence>
<dbReference type="AlphaFoldDB" id="A0A803PKW5"/>
<dbReference type="Gramene" id="evm.model.05.1324">
    <property type="protein sequence ID" value="cds.evm.model.05.1324"/>
    <property type="gene ID" value="evm.TU.05.1324"/>
</dbReference>
<dbReference type="EMBL" id="UZAU01000525">
    <property type="status" value="NOT_ANNOTATED_CDS"/>
    <property type="molecule type" value="Genomic_DNA"/>
</dbReference>
<name>A0A803PKW5_CANSA</name>
<keyword evidence="3" id="KW-1185">Reference proteome</keyword>
<protein>
    <submittedName>
        <fullName evidence="2">Uncharacterized protein</fullName>
    </submittedName>
</protein>
<feature type="compositionally biased region" description="Acidic residues" evidence="1">
    <location>
        <begin position="118"/>
        <end position="128"/>
    </location>
</feature>
<feature type="region of interest" description="Disordered" evidence="1">
    <location>
        <begin position="102"/>
        <end position="128"/>
    </location>
</feature>
<reference evidence="2" key="1">
    <citation type="submission" date="2018-11" db="EMBL/GenBank/DDBJ databases">
        <authorList>
            <person name="Grassa J C."/>
        </authorList>
    </citation>
    <scope>NUCLEOTIDE SEQUENCE [LARGE SCALE GENOMIC DNA]</scope>
</reference>
<dbReference type="Proteomes" id="UP000596661">
    <property type="component" value="Chromosome 5"/>
</dbReference>
<dbReference type="EnsemblPlants" id="evm.model.05.1324">
    <property type="protein sequence ID" value="cds.evm.model.05.1324"/>
    <property type="gene ID" value="evm.TU.05.1324"/>
</dbReference>
<evidence type="ECO:0000313" key="3">
    <source>
        <dbReference type="Proteomes" id="UP000596661"/>
    </source>
</evidence>
<reference evidence="2" key="2">
    <citation type="submission" date="2021-03" db="UniProtKB">
        <authorList>
            <consortium name="EnsemblPlants"/>
        </authorList>
    </citation>
    <scope>IDENTIFICATION</scope>
</reference>
<accession>A0A803PKW5</accession>
<proteinExistence type="predicted"/>